<dbReference type="VEuPathDB" id="ToxoDB:ENH_00041580"/>
<name>U6MU79_9EIME</name>
<dbReference type="Gene3D" id="1.10.510.10">
    <property type="entry name" value="Transferase(Phosphotransferase) domain 1"/>
    <property type="match status" value="1"/>
</dbReference>
<dbReference type="Proteomes" id="UP000030754">
    <property type="component" value="Unassembled WGS sequence"/>
</dbReference>
<protein>
    <recommendedName>
        <fullName evidence="7">Protein kinase domain-containing protein</fullName>
    </recommendedName>
</protein>
<reference evidence="8" key="1">
    <citation type="submission" date="2013-10" db="EMBL/GenBank/DDBJ databases">
        <title>Genomic analysis of the causative agents of coccidiosis in chickens.</title>
        <authorList>
            <person name="Reid A.J."/>
            <person name="Blake D."/>
            <person name="Billington K."/>
            <person name="Browne H."/>
            <person name="Dunn M."/>
            <person name="Hung S."/>
            <person name="Kawahara F."/>
            <person name="Miranda-Saavedra D."/>
            <person name="Mourier T."/>
            <person name="Nagra H."/>
            <person name="Otto T.D."/>
            <person name="Rawlings N."/>
            <person name="Sanchez A."/>
            <person name="Sanders M."/>
            <person name="Subramaniam C."/>
            <person name="Tay Y."/>
            <person name="Dear P."/>
            <person name="Doerig C."/>
            <person name="Gruber A."/>
            <person name="Parkinson J."/>
            <person name="Shirley M."/>
            <person name="Wan K.L."/>
            <person name="Berriman M."/>
            <person name="Tomley F."/>
            <person name="Pain A."/>
        </authorList>
    </citation>
    <scope>NUCLEOTIDE SEQUENCE [LARGE SCALE GENOMIC DNA]</scope>
    <source>
        <strain evidence="8">Houghton</strain>
    </source>
</reference>
<evidence type="ECO:0000259" key="7">
    <source>
        <dbReference type="PROSITE" id="PS50011"/>
    </source>
</evidence>
<keyword evidence="1" id="KW-0723">Serine/threonine-protein kinase</keyword>
<dbReference type="AlphaFoldDB" id="U6MU79"/>
<organism evidence="8 9">
    <name type="scientific">Eimeria necatrix</name>
    <dbReference type="NCBI Taxonomy" id="51315"/>
    <lineage>
        <taxon>Eukaryota</taxon>
        <taxon>Sar</taxon>
        <taxon>Alveolata</taxon>
        <taxon>Apicomplexa</taxon>
        <taxon>Conoidasida</taxon>
        <taxon>Coccidia</taxon>
        <taxon>Eucoccidiorida</taxon>
        <taxon>Eimeriorina</taxon>
        <taxon>Eimeriidae</taxon>
        <taxon>Eimeria</taxon>
    </lineage>
</organism>
<evidence type="ECO:0000313" key="9">
    <source>
        <dbReference type="Proteomes" id="UP000030754"/>
    </source>
</evidence>
<evidence type="ECO:0000256" key="4">
    <source>
        <dbReference type="ARBA" id="ARBA00022777"/>
    </source>
</evidence>
<evidence type="ECO:0000256" key="6">
    <source>
        <dbReference type="SAM" id="MobiDB-lite"/>
    </source>
</evidence>
<dbReference type="InterPro" id="IPR050494">
    <property type="entry name" value="Ser_Thr_dual-spec_kinase"/>
</dbReference>
<feature type="domain" description="Protein kinase" evidence="7">
    <location>
        <begin position="1"/>
        <end position="177"/>
    </location>
</feature>
<keyword evidence="4" id="KW-0418">Kinase</keyword>
<dbReference type="PANTHER" id="PTHR24058">
    <property type="entry name" value="DUAL SPECIFICITY PROTEIN KINASE"/>
    <property type="match status" value="1"/>
</dbReference>
<reference evidence="8" key="2">
    <citation type="submission" date="2013-10" db="EMBL/GenBank/DDBJ databases">
        <authorList>
            <person name="Aslett M."/>
        </authorList>
    </citation>
    <scope>NUCLEOTIDE SEQUENCE [LARGE SCALE GENOMIC DNA]</scope>
    <source>
        <strain evidence="8">Houghton</strain>
    </source>
</reference>
<dbReference type="GO" id="GO:0005524">
    <property type="term" value="F:ATP binding"/>
    <property type="evidence" value="ECO:0007669"/>
    <property type="project" value="UniProtKB-KW"/>
</dbReference>
<dbReference type="GeneID" id="25474315"/>
<dbReference type="OrthoDB" id="3967at2759"/>
<feature type="region of interest" description="Disordered" evidence="6">
    <location>
        <begin position="1"/>
        <end position="55"/>
    </location>
</feature>
<keyword evidence="2" id="KW-0808">Transferase</keyword>
<feature type="compositionally biased region" description="Basic and acidic residues" evidence="6">
    <location>
        <begin position="38"/>
        <end position="55"/>
    </location>
</feature>
<proteinExistence type="predicted"/>
<evidence type="ECO:0000256" key="1">
    <source>
        <dbReference type="ARBA" id="ARBA00022527"/>
    </source>
</evidence>
<dbReference type="GO" id="GO:0004674">
    <property type="term" value="F:protein serine/threonine kinase activity"/>
    <property type="evidence" value="ECO:0007669"/>
    <property type="project" value="UniProtKB-KW"/>
</dbReference>
<keyword evidence="3" id="KW-0547">Nucleotide-binding</keyword>
<evidence type="ECO:0000313" key="8">
    <source>
        <dbReference type="EMBL" id="CDJ67787.1"/>
    </source>
</evidence>
<dbReference type="RefSeq" id="XP_013436254.1">
    <property type="nucleotide sequence ID" value="XM_013580800.1"/>
</dbReference>
<dbReference type="SUPFAM" id="SSF56112">
    <property type="entry name" value="Protein kinase-like (PK-like)"/>
    <property type="match status" value="1"/>
</dbReference>
<sequence length="177" mass="18446">MGGTLGGPLGPGGPLGGPQGGPLGAGGPLGGPGGAPGDRSREKSGDKGDRFGERIGERFGDRVGDRFGDRGERLNVIKVCDFGSAADFAENAPTAYLVSRFYRAPEIIVGAKYGPQIDVWAAAATLFELATGQVLFQSLLSLFIWVSFGSSLSRFWVSFGSLLGLLRVSFGSLFPLF</sequence>
<evidence type="ECO:0000256" key="5">
    <source>
        <dbReference type="ARBA" id="ARBA00022840"/>
    </source>
</evidence>
<keyword evidence="9" id="KW-1185">Reference proteome</keyword>
<dbReference type="InterPro" id="IPR011009">
    <property type="entry name" value="Kinase-like_dom_sf"/>
</dbReference>
<dbReference type="Pfam" id="PF00069">
    <property type="entry name" value="Pkinase"/>
    <property type="match status" value="1"/>
</dbReference>
<accession>U6MU79</accession>
<dbReference type="PANTHER" id="PTHR24058:SF103">
    <property type="entry name" value="SERINE_THREONINE-PROTEIN KINASE PRP4 HOMOLOG"/>
    <property type="match status" value="1"/>
</dbReference>
<keyword evidence="5" id="KW-0067">ATP-binding</keyword>
<dbReference type="InterPro" id="IPR000719">
    <property type="entry name" value="Prot_kinase_dom"/>
</dbReference>
<evidence type="ECO:0000256" key="2">
    <source>
        <dbReference type="ARBA" id="ARBA00022679"/>
    </source>
</evidence>
<evidence type="ECO:0000256" key="3">
    <source>
        <dbReference type="ARBA" id="ARBA00022741"/>
    </source>
</evidence>
<gene>
    <name evidence="8" type="ORF">ENH_00041580</name>
</gene>
<dbReference type="EMBL" id="HG724849">
    <property type="protein sequence ID" value="CDJ67787.1"/>
    <property type="molecule type" value="Genomic_DNA"/>
</dbReference>
<feature type="compositionally biased region" description="Gly residues" evidence="6">
    <location>
        <begin position="1"/>
        <end position="36"/>
    </location>
</feature>
<dbReference type="PROSITE" id="PS50011">
    <property type="entry name" value="PROTEIN_KINASE_DOM"/>
    <property type="match status" value="1"/>
</dbReference>